<evidence type="ECO:0000313" key="1">
    <source>
        <dbReference type="EMBL" id="SPD87931.1"/>
    </source>
</evidence>
<gene>
    <name evidence="1" type="ORF">MPLG2_2901</name>
</gene>
<reference evidence="1 2" key="1">
    <citation type="submission" date="2018-02" db="EMBL/GenBank/DDBJ databases">
        <authorList>
            <person name="Cohen D.B."/>
            <person name="Kent A.D."/>
        </authorList>
    </citation>
    <scope>NUCLEOTIDE SEQUENCE [LARGE SCALE GENOMIC DNA]</scope>
    <source>
        <strain evidence="1">1</strain>
    </source>
</reference>
<evidence type="ECO:0000313" key="2">
    <source>
        <dbReference type="Proteomes" id="UP000238164"/>
    </source>
</evidence>
<proteinExistence type="predicted"/>
<dbReference type="PANTHER" id="PTHR43737">
    <property type="entry name" value="BLL7424 PROTEIN"/>
    <property type="match status" value="1"/>
</dbReference>
<dbReference type="OrthoDB" id="9779968at2"/>
<protein>
    <recommendedName>
        <fullName evidence="3">DUF1501 domain-containing protein</fullName>
    </recommendedName>
</protein>
<dbReference type="RefSeq" id="WP_105186553.1">
    <property type="nucleotide sequence ID" value="NZ_BAAAGO010000008.1"/>
</dbReference>
<dbReference type="InterPro" id="IPR006311">
    <property type="entry name" value="TAT_signal"/>
</dbReference>
<dbReference type="Proteomes" id="UP000238164">
    <property type="component" value="Chromosome 1"/>
</dbReference>
<dbReference type="Pfam" id="PF07394">
    <property type="entry name" value="DUF1501"/>
    <property type="match status" value="1"/>
</dbReference>
<organism evidence="1 2">
    <name type="scientific">Micropruina glycogenica</name>
    <dbReference type="NCBI Taxonomy" id="75385"/>
    <lineage>
        <taxon>Bacteria</taxon>
        <taxon>Bacillati</taxon>
        <taxon>Actinomycetota</taxon>
        <taxon>Actinomycetes</taxon>
        <taxon>Propionibacteriales</taxon>
        <taxon>Nocardioidaceae</taxon>
        <taxon>Micropruina</taxon>
    </lineage>
</organism>
<dbReference type="PROSITE" id="PS51318">
    <property type="entry name" value="TAT"/>
    <property type="match status" value="1"/>
</dbReference>
<dbReference type="AlphaFoldDB" id="A0A2N9JK47"/>
<name>A0A2N9JK47_9ACTN</name>
<accession>A0A2N9JK47</accession>
<keyword evidence="2" id="KW-1185">Reference proteome</keyword>
<dbReference type="KEGG" id="mgg:MPLG2_2901"/>
<dbReference type="InterPro" id="IPR010869">
    <property type="entry name" value="DUF1501"/>
</dbReference>
<dbReference type="EMBL" id="LT985188">
    <property type="protein sequence ID" value="SPD87931.1"/>
    <property type="molecule type" value="Genomic_DNA"/>
</dbReference>
<sequence>MTTPTLPTTVHTTTRRRFLTWSGVTAGALVAGGAATLSWPQLFAAAQRTPLDPQAGVLVVVTLYGGNDGLNTVVPAADPAYAAARPDLAYRPDEVLDVGTGLGLNPGLKGLKSLWDDKSLAIVHGVGYPQPDRSHFASMAIWQCGSPGTPATSGWLGRWLDLAPDPVKALALDPVLPPLLAGTRTAGSTLGRTRLALPRGAAGRTVAGLALPSPSDGPWQAAAATSLADLVKASGTFHDAVAEIDDQQDETTAPGGSAGGQSDLAKQLAIVAGLVELGVPTRVYSVSLGGFDTHSDERGTQERLLAQLDAALAGFAARLAKTERGRQVVTMVYSEFGRRVHANASEGTDHGTAGPMFVFGRGVQGGHYGSQPSLTDLDEGDLRASTDFRDVYGSMLTGVLGADPGQVLNGWTNTVPRLFG</sequence>
<evidence type="ECO:0008006" key="3">
    <source>
        <dbReference type="Google" id="ProtNLM"/>
    </source>
</evidence>
<dbReference type="PANTHER" id="PTHR43737:SF1">
    <property type="entry name" value="DUF1501 DOMAIN-CONTAINING PROTEIN"/>
    <property type="match status" value="1"/>
</dbReference>